<keyword evidence="1" id="KW-1133">Transmembrane helix</keyword>
<dbReference type="PATRIC" id="fig|688269.3.peg.1224"/>
<organism evidence="2 3">
    <name type="scientific">Pseudothermotoga thermarum DSM 5069</name>
    <dbReference type="NCBI Taxonomy" id="688269"/>
    <lineage>
        <taxon>Bacteria</taxon>
        <taxon>Thermotogati</taxon>
        <taxon>Thermotogota</taxon>
        <taxon>Thermotogae</taxon>
        <taxon>Thermotogales</taxon>
        <taxon>Thermotogaceae</taxon>
        <taxon>Pseudothermotoga</taxon>
    </lineage>
</organism>
<sequence length="61" mass="6783" precursor="true">MKNFLHALRSIGLISIAVILLIALPVIIIVTTYIFGIFVVCLAVFFIVKGILGLKELKQRK</sequence>
<protein>
    <submittedName>
        <fullName evidence="2">Uncharacterized protein</fullName>
    </submittedName>
</protein>
<evidence type="ECO:0000313" key="2">
    <source>
        <dbReference type="EMBL" id="AEH51259.1"/>
    </source>
</evidence>
<keyword evidence="1" id="KW-0812">Transmembrane</keyword>
<name>F7YTN7_9THEM</name>
<accession>F7YTN7</accession>
<dbReference type="EMBL" id="CP002351">
    <property type="protein sequence ID" value="AEH51259.1"/>
    <property type="molecule type" value="Genomic_DNA"/>
</dbReference>
<evidence type="ECO:0000313" key="3">
    <source>
        <dbReference type="Proteomes" id="UP000006804"/>
    </source>
</evidence>
<dbReference type="STRING" id="688269.Theth_1187"/>
<reference evidence="2 3" key="1">
    <citation type="submission" date="2010-11" db="EMBL/GenBank/DDBJ databases">
        <title>The complete genome of Thermotoga thermarum DSM 5069.</title>
        <authorList>
            <consortium name="US DOE Joint Genome Institute (JGI-PGF)"/>
            <person name="Lucas S."/>
            <person name="Copeland A."/>
            <person name="Lapidus A."/>
            <person name="Bruce D."/>
            <person name="Goodwin L."/>
            <person name="Pitluck S."/>
            <person name="Kyrpides N."/>
            <person name="Mavromatis K."/>
            <person name="Ivanova N."/>
            <person name="Zeytun A."/>
            <person name="Brettin T."/>
            <person name="Detter J.C."/>
            <person name="Tapia R."/>
            <person name="Han C."/>
            <person name="Land M."/>
            <person name="Hauser L."/>
            <person name="Markowitz V."/>
            <person name="Cheng J.-F."/>
            <person name="Hugenholtz P."/>
            <person name="Woyke T."/>
            <person name="Wu D."/>
            <person name="Spring S."/>
            <person name="Schroeder M."/>
            <person name="Brambilla E."/>
            <person name="Klenk H.-P."/>
            <person name="Eisen J.A."/>
        </authorList>
    </citation>
    <scope>NUCLEOTIDE SEQUENCE [LARGE SCALE GENOMIC DNA]</scope>
    <source>
        <strain evidence="2 3">DSM 5069</strain>
    </source>
</reference>
<proteinExistence type="predicted"/>
<keyword evidence="1" id="KW-0472">Membrane</keyword>
<evidence type="ECO:0000256" key="1">
    <source>
        <dbReference type="SAM" id="Phobius"/>
    </source>
</evidence>
<dbReference type="RefSeq" id="WP_013932478.1">
    <property type="nucleotide sequence ID" value="NC_015707.1"/>
</dbReference>
<keyword evidence="3" id="KW-1185">Reference proteome</keyword>
<dbReference type="KEGG" id="tta:Theth_1187"/>
<feature type="transmembrane region" description="Helical" evidence="1">
    <location>
        <begin position="7"/>
        <end position="27"/>
    </location>
</feature>
<feature type="transmembrane region" description="Helical" evidence="1">
    <location>
        <begin position="33"/>
        <end position="52"/>
    </location>
</feature>
<dbReference type="AlphaFoldDB" id="F7YTN7"/>
<gene>
    <name evidence="2" type="ORF">Theth_1187</name>
</gene>
<dbReference type="Proteomes" id="UP000006804">
    <property type="component" value="Chromosome"/>
</dbReference>
<dbReference type="HOGENOM" id="CLU_2919349_0_0_0"/>